<evidence type="ECO:0000313" key="2">
    <source>
        <dbReference type="EMBL" id="KAF5348866.1"/>
    </source>
</evidence>
<reference evidence="2 3" key="1">
    <citation type="journal article" date="2020" name="ISME J.">
        <title>Uncovering the hidden diversity of litter-decomposition mechanisms in mushroom-forming fungi.</title>
        <authorList>
            <person name="Floudas D."/>
            <person name="Bentzer J."/>
            <person name="Ahren D."/>
            <person name="Johansson T."/>
            <person name="Persson P."/>
            <person name="Tunlid A."/>
        </authorList>
    </citation>
    <scope>NUCLEOTIDE SEQUENCE [LARGE SCALE GENOMIC DNA]</scope>
    <source>
        <strain evidence="2 3">CBS 146.42</strain>
    </source>
</reference>
<accession>A0A8H5FTR6</accession>
<proteinExistence type="predicted"/>
<feature type="region of interest" description="Disordered" evidence="1">
    <location>
        <begin position="1"/>
        <end position="63"/>
    </location>
</feature>
<name>A0A8H5FTR6_9AGAR</name>
<evidence type="ECO:0000313" key="3">
    <source>
        <dbReference type="Proteomes" id="UP000559027"/>
    </source>
</evidence>
<comment type="caution">
    <text evidence="2">The sequence shown here is derived from an EMBL/GenBank/DDBJ whole genome shotgun (WGS) entry which is preliminary data.</text>
</comment>
<evidence type="ECO:0000256" key="1">
    <source>
        <dbReference type="SAM" id="MobiDB-lite"/>
    </source>
</evidence>
<protein>
    <submittedName>
        <fullName evidence="2">Uncharacterized protein</fullName>
    </submittedName>
</protein>
<sequence>MSASPTENPIDPPLAEVSRPDVPQVEGSASSPNPSDAPLPEKSISSNEISQDDSAVPTPSQTSPHLFFPLSASLAGKSGIPLSELIAEAGNTLTVAPDIATAEMVVAADGSFVEWPPDQSLEVLRECWTKIMASTSRFALPTCLQVP</sequence>
<gene>
    <name evidence="2" type="ORF">D9756_009759</name>
</gene>
<dbReference type="EMBL" id="JAACJO010000018">
    <property type="protein sequence ID" value="KAF5348866.1"/>
    <property type="molecule type" value="Genomic_DNA"/>
</dbReference>
<feature type="compositionally biased region" description="Polar residues" evidence="1">
    <location>
        <begin position="43"/>
        <end position="63"/>
    </location>
</feature>
<dbReference type="AlphaFoldDB" id="A0A8H5FTR6"/>
<dbReference type="Proteomes" id="UP000559027">
    <property type="component" value="Unassembled WGS sequence"/>
</dbReference>
<keyword evidence="3" id="KW-1185">Reference proteome</keyword>
<organism evidence="2 3">
    <name type="scientific">Leucocoprinus leucothites</name>
    <dbReference type="NCBI Taxonomy" id="201217"/>
    <lineage>
        <taxon>Eukaryota</taxon>
        <taxon>Fungi</taxon>
        <taxon>Dikarya</taxon>
        <taxon>Basidiomycota</taxon>
        <taxon>Agaricomycotina</taxon>
        <taxon>Agaricomycetes</taxon>
        <taxon>Agaricomycetidae</taxon>
        <taxon>Agaricales</taxon>
        <taxon>Agaricineae</taxon>
        <taxon>Agaricaceae</taxon>
        <taxon>Leucocoprinus</taxon>
    </lineage>
</organism>